<keyword evidence="2" id="KW-1185">Reference proteome</keyword>
<organism evidence="1 2">
    <name type="scientific">Dyadobacter koreensis</name>
    <dbReference type="NCBI Taxonomy" id="408657"/>
    <lineage>
        <taxon>Bacteria</taxon>
        <taxon>Pseudomonadati</taxon>
        <taxon>Bacteroidota</taxon>
        <taxon>Cytophagia</taxon>
        <taxon>Cytophagales</taxon>
        <taxon>Spirosomataceae</taxon>
        <taxon>Dyadobacter</taxon>
    </lineage>
</organism>
<dbReference type="STRING" id="408657.SAMN04487995_5527"/>
<gene>
    <name evidence="1" type="ORF">SAMN04487995_5527</name>
</gene>
<evidence type="ECO:0000313" key="2">
    <source>
        <dbReference type="Proteomes" id="UP000199532"/>
    </source>
</evidence>
<evidence type="ECO:0000313" key="1">
    <source>
        <dbReference type="EMBL" id="SEJ62064.1"/>
    </source>
</evidence>
<reference evidence="1 2" key="1">
    <citation type="submission" date="2016-10" db="EMBL/GenBank/DDBJ databases">
        <authorList>
            <person name="de Groot N.N."/>
        </authorList>
    </citation>
    <scope>NUCLEOTIDE SEQUENCE [LARGE SCALE GENOMIC DNA]</scope>
    <source>
        <strain evidence="1 2">DSM 19938</strain>
    </source>
</reference>
<proteinExistence type="predicted"/>
<dbReference type="AlphaFoldDB" id="A0A1H7AC00"/>
<sequence>MQLAGCYINSKSTAKGIFTNFILVLISNTVNDFEIVLKPLQQ</sequence>
<accession>A0A1H7AC00</accession>
<protein>
    <submittedName>
        <fullName evidence="1">Uncharacterized protein</fullName>
    </submittedName>
</protein>
<dbReference type="EMBL" id="FNXY01000010">
    <property type="protein sequence ID" value="SEJ62064.1"/>
    <property type="molecule type" value="Genomic_DNA"/>
</dbReference>
<name>A0A1H7AC00_9BACT</name>
<dbReference type="Proteomes" id="UP000199532">
    <property type="component" value="Unassembled WGS sequence"/>
</dbReference>